<keyword evidence="6 8" id="KW-1133">Transmembrane helix</keyword>
<dbReference type="NCBIfam" id="TIGR00974">
    <property type="entry name" value="3a0107s02c"/>
    <property type="match status" value="1"/>
</dbReference>
<dbReference type="EMBL" id="DVHF01000095">
    <property type="protein sequence ID" value="HIR57664.1"/>
    <property type="molecule type" value="Genomic_DNA"/>
</dbReference>
<keyword evidence="5 8" id="KW-0812">Transmembrane</keyword>
<evidence type="ECO:0000313" key="10">
    <source>
        <dbReference type="EMBL" id="HIR57664.1"/>
    </source>
</evidence>
<feature type="transmembrane region" description="Helical" evidence="8">
    <location>
        <begin position="102"/>
        <end position="126"/>
    </location>
</feature>
<dbReference type="CDD" id="cd06261">
    <property type="entry name" value="TM_PBP2"/>
    <property type="match status" value="1"/>
</dbReference>
<evidence type="ECO:0000256" key="7">
    <source>
        <dbReference type="ARBA" id="ARBA00023136"/>
    </source>
</evidence>
<comment type="subcellular location">
    <subcellularLocation>
        <location evidence="1 8">Cell membrane</location>
        <topology evidence="1 8">Multi-pass membrane protein</topology>
    </subcellularLocation>
</comment>
<dbReference type="PANTHER" id="PTHR43470">
    <property type="entry name" value="PHOSPHATE TRANSPORT SYSTEM PERMEASE PROTEIN PSTA-RELATED"/>
    <property type="match status" value="1"/>
</dbReference>
<dbReference type="GO" id="GO:0005886">
    <property type="term" value="C:plasma membrane"/>
    <property type="evidence" value="ECO:0007669"/>
    <property type="project" value="UniProtKB-SubCell"/>
</dbReference>
<dbReference type="InterPro" id="IPR035906">
    <property type="entry name" value="MetI-like_sf"/>
</dbReference>
<proteinExistence type="inferred from homology"/>
<evidence type="ECO:0000256" key="2">
    <source>
        <dbReference type="ARBA" id="ARBA00007069"/>
    </source>
</evidence>
<evidence type="ECO:0000313" key="11">
    <source>
        <dbReference type="Proteomes" id="UP000886785"/>
    </source>
</evidence>
<sequence>MKSKSRVFWDGLRNILVYAAAALTMLLLVGIIGYVLIQGLPQLSWSLISSVPSVIRDIEGILPYILNTIYIIILSLLIVLPLGVGAAIYLTEYAQNKKLIRVIEFTTETLAGIPSIIYGLVGMLVFCQRLGFQSSLLAGSCTLVIMTLPTIIRTTQESLKAVPESYREGALGLGATKWRMIRTIILPCSADGILTGCILAVGRIVGESAALLFTAGAGKIVADNIIDAYTSSGATLSVGLYLSAFEEGNFDVAWAIAALLLIMVLIINSAARIVRVKSAKKQ</sequence>
<dbReference type="GO" id="GO:0005315">
    <property type="term" value="F:phosphate transmembrane transporter activity"/>
    <property type="evidence" value="ECO:0007669"/>
    <property type="project" value="InterPro"/>
</dbReference>
<dbReference type="Pfam" id="PF00528">
    <property type="entry name" value="BPD_transp_1"/>
    <property type="match status" value="1"/>
</dbReference>
<gene>
    <name evidence="10" type="primary">pstA</name>
    <name evidence="10" type="ORF">IAA54_08340</name>
</gene>
<name>A0A9D1DRR5_9FIRM</name>
<dbReference type="GO" id="GO:0035435">
    <property type="term" value="P:phosphate ion transmembrane transport"/>
    <property type="evidence" value="ECO:0007669"/>
    <property type="project" value="InterPro"/>
</dbReference>
<feature type="transmembrane region" description="Helical" evidence="8">
    <location>
        <begin position="12"/>
        <end position="37"/>
    </location>
</feature>
<feature type="transmembrane region" description="Helical" evidence="8">
    <location>
        <begin position="132"/>
        <end position="152"/>
    </location>
</feature>
<feature type="domain" description="ABC transmembrane type-1" evidence="9">
    <location>
        <begin position="65"/>
        <end position="271"/>
    </location>
</feature>
<evidence type="ECO:0000259" key="9">
    <source>
        <dbReference type="PROSITE" id="PS50928"/>
    </source>
</evidence>
<feature type="transmembrane region" description="Helical" evidence="8">
    <location>
        <begin position="184"/>
        <end position="205"/>
    </location>
</feature>
<dbReference type="PANTHER" id="PTHR43470:SF3">
    <property type="entry name" value="PHOSPHATE TRANSPORT SYSTEM PERMEASE PROTEIN PSTA-RELATED"/>
    <property type="match status" value="1"/>
</dbReference>
<evidence type="ECO:0000256" key="3">
    <source>
        <dbReference type="ARBA" id="ARBA00022448"/>
    </source>
</evidence>
<dbReference type="Gene3D" id="1.10.3720.10">
    <property type="entry name" value="MetI-like"/>
    <property type="match status" value="1"/>
</dbReference>
<dbReference type="AlphaFoldDB" id="A0A9D1DRR5"/>
<feature type="transmembrane region" description="Helical" evidence="8">
    <location>
        <begin position="69"/>
        <end position="90"/>
    </location>
</feature>
<feature type="transmembrane region" description="Helical" evidence="8">
    <location>
        <begin position="252"/>
        <end position="274"/>
    </location>
</feature>
<keyword evidence="3" id="KW-0813">Transport</keyword>
<dbReference type="SUPFAM" id="SSF161098">
    <property type="entry name" value="MetI-like"/>
    <property type="match status" value="1"/>
</dbReference>
<comment type="caution">
    <text evidence="10">The sequence shown here is derived from an EMBL/GenBank/DDBJ whole genome shotgun (WGS) entry which is preliminary data.</text>
</comment>
<evidence type="ECO:0000256" key="1">
    <source>
        <dbReference type="ARBA" id="ARBA00004651"/>
    </source>
</evidence>
<dbReference type="InterPro" id="IPR005672">
    <property type="entry name" value="Phosphate_PstA"/>
</dbReference>
<keyword evidence="4 8" id="KW-1003">Cell membrane</keyword>
<accession>A0A9D1DRR5</accession>
<protein>
    <recommendedName>
        <fullName evidence="8">Phosphate transport system permease protein PstA</fullName>
    </recommendedName>
</protein>
<evidence type="ECO:0000256" key="4">
    <source>
        <dbReference type="ARBA" id="ARBA00022475"/>
    </source>
</evidence>
<evidence type="ECO:0000256" key="8">
    <source>
        <dbReference type="RuleBase" id="RU363043"/>
    </source>
</evidence>
<comment type="similarity">
    <text evidence="2 8">Belongs to the binding-protein-dependent transport system permease family. CysTW subfamily.</text>
</comment>
<dbReference type="PROSITE" id="PS50928">
    <property type="entry name" value="ABC_TM1"/>
    <property type="match status" value="1"/>
</dbReference>
<dbReference type="Proteomes" id="UP000886785">
    <property type="component" value="Unassembled WGS sequence"/>
</dbReference>
<reference evidence="10" key="2">
    <citation type="journal article" date="2021" name="PeerJ">
        <title>Extensive microbial diversity within the chicken gut microbiome revealed by metagenomics and culture.</title>
        <authorList>
            <person name="Gilroy R."/>
            <person name="Ravi A."/>
            <person name="Getino M."/>
            <person name="Pursley I."/>
            <person name="Horton D.L."/>
            <person name="Alikhan N.F."/>
            <person name="Baker D."/>
            <person name="Gharbi K."/>
            <person name="Hall N."/>
            <person name="Watson M."/>
            <person name="Adriaenssens E.M."/>
            <person name="Foster-Nyarko E."/>
            <person name="Jarju S."/>
            <person name="Secka A."/>
            <person name="Antonio M."/>
            <person name="Oren A."/>
            <person name="Chaudhuri R.R."/>
            <person name="La Ragione R."/>
            <person name="Hildebrand F."/>
            <person name="Pallen M.J."/>
        </authorList>
    </citation>
    <scope>NUCLEOTIDE SEQUENCE</scope>
    <source>
        <strain evidence="10">ChiSjej1B19-7085</strain>
    </source>
</reference>
<evidence type="ECO:0000256" key="5">
    <source>
        <dbReference type="ARBA" id="ARBA00022692"/>
    </source>
</evidence>
<keyword evidence="7 8" id="KW-0472">Membrane</keyword>
<dbReference type="InterPro" id="IPR000515">
    <property type="entry name" value="MetI-like"/>
</dbReference>
<evidence type="ECO:0000256" key="6">
    <source>
        <dbReference type="ARBA" id="ARBA00022989"/>
    </source>
</evidence>
<organism evidence="10 11">
    <name type="scientific">Candidatus Gallacutalibacter pullicola</name>
    <dbReference type="NCBI Taxonomy" id="2840830"/>
    <lineage>
        <taxon>Bacteria</taxon>
        <taxon>Bacillati</taxon>
        <taxon>Bacillota</taxon>
        <taxon>Clostridia</taxon>
        <taxon>Eubacteriales</taxon>
        <taxon>Candidatus Gallacutalibacter</taxon>
    </lineage>
</organism>
<reference evidence="10" key="1">
    <citation type="submission" date="2020-10" db="EMBL/GenBank/DDBJ databases">
        <authorList>
            <person name="Gilroy R."/>
        </authorList>
    </citation>
    <scope>NUCLEOTIDE SEQUENCE</scope>
    <source>
        <strain evidence="10">ChiSjej1B19-7085</strain>
    </source>
</reference>